<dbReference type="EC" id="2.7.13.3" evidence="2"/>
<keyword evidence="9" id="KW-1185">Reference proteome</keyword>
<dbReference type="Pfam" id="PF13426">
    <property type="entry name" value="PAS_9"/>
    <property type="match status" value="2"/>
</dbReference>
<dbReference type="Gene3D" id="3.30.450.20">
    <property type="entry name" value="PAS domain"/>
    <property type="match status" value="2"/>
</dbReference>
<feature type="domain" description="PAC" evidence="7">
    <location>
        <begin position="756"/>
        <end position="810"/>
    </location>
</feature>
<proteinExistence type="predicted"/>
<dbReference type="RefSeq" id="WP_114983976.1">
    <property type="nucleotide sequence ID" value="NZ_CP027806.1"/>
</dbReference>
<gene>
    <name evidence="8" type="ORF">CYPRO_1455</name>
</gene>
<dbReference type="CDD" id="cd00082">
    <property type="entry name" value="HisKA"/>
    <property type="match status" value="1"/>
</dbReference>
<dbReference type="InterPro" id="IPR013783">
    <property type="entry name" value="Ig-like_fold"/>
</dbReference>
<dbReference type="KEGG" id="cprv:CYPRO_1455"/>
<sequence length="1020" mass="115216">MLIGILILALFLQNNPFATDAAPEYVVKQYTIADGLPLNAVQRMVQAKDGFLYITTYDGLVRYDGYEFTTMNMLNAPGLSTNRLRSIGIDSDGIIWVASPYGNVSAFDGFTFTNHDQTSLTDLPHFSGSDEIAHQIDRLGTKKGAILPFMQDFDLRVSGNTVYFDSVSVSINGQFVIENQELRGGFEDHEGTIWIFTRNNGMFQIKESKVRNFNGSDDFRFRNTYSIVQKSPQELLVQGFPRFTLNIDLETSAVENLFFFDEANHDAQYLFVNPVDQTVYASTESFPLFELKSNRWVQADWLDSLEFLPQTIVTGMYKTSDHILFVGSTDGLIVRKDGAVFRIEDKTGQQINRARAFLSLPDGSLLIGTNGNGLFRVNTSDWSYKRYVTDDGIASNFVRDIHSTSNDTIWLATQDRGLNRIVFNPEGEIVETISVGTSDGLLNHGLHRIIADPHGYLWVNSNGGIMRFSEQNLNAFANRETSQLLILKLTDEQGLRNNEGNGGVSNSGTLLDNGLIVFPNQVGLVIINPDEFLNIGADNLSQPVIDRVSFNDQSLQAGLFESIALPLGERDFRVSFTLPNFRNPDMITFSYQLEGLQRTWRRPVSGRTAVFTNVPPGEYLLRVRVTGPDGTPVFASMPVVVPPFFYETIWFYLLCGFLFLGALAFIHRYRTEQLRLKELRTRSLLELQTCYVIRTDLAGNYTYANPKFLETFGFLYKKDEGGPIPYSGINCMSSIHSEDQPKVVETIAELMQNPGKVIQVDMRKPLEDGSYAYTLWDFSIIFKPNGKPGEVQCVGIDYTDRKKQERLLKESEHKLQRTIESVPHPLVIIGEDLEIEFVNEEFERVIGYTEEEILHTDVTKLLPDADSKARARRLWSYLRASSRAKKVPGFITVKTKSGGELSVFLSLNHFIAGDKKLSILILQDVTELKMRQDVILKQNKTLRDIAWHQSHVVRRPVANILGVVDLIQNYPEETLSQQAELLDMLKETTRELDEIVKDLVRKSNESEFAEDASDDSLKSG</sequence>
<evidence type="ECO:0000259" key="7">
    <source>
        <dbReference type="PROSITE" id="PS50113"/>
    </source>
</evidence>
<organism evidence="8 9">
    <name type="scientific">Cyclonatronum proteinivorum</name>
    <dbReference type="NCBI Taxonomy" id="1457365"/>
    <lineage>
        <taxon>Bacteria</taxon>
        <taxon>Pseudomonadati</taxon>
        <taxon>Balneolota</taxon>
        <taxon>Balneolia</taxon>
        <taxon>Balneolales</taxon>
        <taxon>Cyclonatronaceae</taxon>
        <taxon>Cyclonatronum</taxon>
    </lineage>
</organism>
<evidence type="ECO:0000256" key="1">
    <source>
        <dbReference type="ARBA" id="ARBA00000085"/>
    </source>
</evidence>
<dbReference type="AlphaFoldDB" id="A0A345UJQ9"/>
<comment type="catalytic activity">
    <reaction evidence="1">
        <text>ATP + protein L-histidine = ADP + protein N-phospho-L-histidine.</text>
        <dbReference type="EC" id="2.7.13.3"/>
    </reaction>
</comment>
<reference evidence="8 9" key="1">
    <citation type="submission" date="2018-03" db="EMBL/GenBank/DDBJ databases">
        <title>Phenotypic and genomic properties of Cyclonatronum proteinivorum gen. nov., sp. nov., a haloalkaliphilic bacteroidete from soda lakes possessing Na+-translocating rhodopsin.</title>
        <authorList>
            <person name="Toshchakov S.V."/>
            <person name="Korzhenkov A."/>
            <person name="Samarov N.I."/>
            <person name="Kublanov I.V."/>
            <person name="Muntyan M.S."/>
            <person name="Sorokin D.Y."/>
        </authorList>
    </citation>
    <scope>NUCLEOTIDE SEQUENCE [LARGE SCALE GENOMIC DNA]</scope>
    <source>
        <strain evidence="8 9">Omega</strain>
    </source>
</reference>
<evidence type="ECO:0000256" key="4">
    <source>
        <dbReference type="SAM" id="Phobius"/>
    </source>
</evidence>
<keyword evidence="5" id="KW-0732">Signal</keyword>
<dbReference type="CDD" id="cd00130">
    <property type="entry name" value="PAS"/>
    <property type="match status" value="2"/>
</dbReference>
<evidence type="ECO:0000259" key="6">
    <source>
        <dbReference type="PROSITE" id="PS50112"/>
    </source>
</evidence>
<accession>A0A345UJQ9</accession>
<evidence type="ECO:0000256" key="3">
    <source>
        <dbReference type="ARBA" id="ARBA00022553"/>
    </source>
</evidence>
<dbReference type="GO" id="GO:0000155">
    <property type="term" value="F:phosphorelay sensor kinase activity"/>
    <property type="evidence" value="ECO:0007669"/>
    <property type="project" value="InterPro"/>
</dbReference>
<dbReference type="PANTHER" id="PTHR43547">
    <property type="entry name" value="TWO-COMPONENT HISTIDINE KINASE"/>
    <property type="match status" value="1"/>
</dbReference>
<feature type="signal peptide" evidence="5">
    <location>
        <begin position="1"/>
        <end position="21"/>
    </location>
</feature>
<feature type="domain" description="PAS" evidence="6">
    <location>
        <begin position="677"/>
        <end position="754"/>
    </location>
</feature>
<dbReference type="Pfam" id="PF07495">
    <property type="entry name" value="Y_Y_Y"/>
    <property type="match status" value="1"/>
</dbReference>
<dbReference type="SMART" id="SM00091">
    <property type="entry name" value="PAS"/>
    <property type="match status" value="2"/>
</dbReference>
<name>A0A345UJQ9_9BACT</name>
<dbReference type="InterPro" id="IPR000700">
    <property type="entry name" value="PAS-assoc_C"/>
</dbReference>
<keyword evidence="3" id="KW-0597">Phosphoprotein</keyword>
<feature type="chain" id="PRO_5017047054" description="histidine kinase" evidence="5">
    <location>
        <begin position="22"/>
        <end position="1020"/>
    </location>
</feature>
<keyword evidence="4" id="KW-0472">Membrane</keyword>
<dbReference type="PROSITE" id="PS50113">
    <property type="entry name" value="PAC"/>
    <property type="match status" value="1"/>
</dbReference>
<dbReference type="PANTHER" id="PTHR43547:SF2">
    <property type="entry name" value="HYBRID SIGNAL TRANSDUCTION HISTIDINE KINASE C"/>
    <property type="match status" value="1"/>
</dbReference>
<evidence type="ECO:0000313" key="8">
    <source>
        <dbReference type="EMBL" id="AXJ00711.1"/>
    </source>
</evidence>
<keyword evidence="4" id="KW-1133">Transmembrane helix</keyword>
<feature type="transmembrane region" description="Helical" evidence="4">
    <location>
        <begin position="649"/>
        <end position="667"/>
    </location>
</feature>
<dbReference type="EMBL" id="CP027806">
    <property type="protein sequence ID" value="AXJ00711.1"/>
    <property type="molecule type" value="Genomic_DNA"/>
</dbReference>
<keyword evidence="4" id="KW-0812">Transmembrane</keyword>
<dbReference type="PROSITE" id="PS50112">
    <property type="entry name" value="PAS"/>
    <property type="match status" value="2"/>
</dbReference>
<dbReference type="SUPFAM" id="SSF55785">
    <property type="entry name" value="PYP-like sensor domain (PAS domain)"/>
    <property type="match status" value="2"/>
</dbReference>
<dbReference type="InterPro" id="IPR015943">
    <property type="entry name" value="WD40/YVTN_repeat-like_dom_sf"/>
</dbReference>
<dbReference type="Gene3D" id="2.130.10.10">
    <property type="entry name" value="YVTN repeat-like/Quinoprotein amine dehydrogenase"/>
    <property type="match status" value="2"/>
</dbReference>
<dbReference type="InterPro" id="IPR011123">
    <property type="entry name" value="Y_Y_Y"/>
</dbReference>
<dbReference type="OrthoDB" id="5522855at2"/>
<dbReference type="Proteomes" id="UP000254808">
    <property type="component" value="Chromosome"/>
</dbReference>
<feature type="domain" description="PAS" evidence="6">
    <location>
        <begin position="811"/>
        <end position="881"/>
    </location>
</feature>
<dbReference type="Gene3D" id="1.10.287.130">
    <property type="match status" value="1"/>
</dbReference>
<dbReference type="NCBIfam" id="TIGR00229">
    <property type="entry name" value="sensory_box"/>
    <property type="match status" value="2"/>
</dbReference>
<dbReference type="InterPro" id="IPR035965">
    <property type="entry name" value="PAS-like_dom_sf"/>
</dbReference>
<evidence type="ECO:0000256" key="2">
    <source>
        <dbReference type="ARBA" id="ARBA00012438"/>
    </source>
</evidence>
<evidence type="ECO:0000256" key="5">
    <source>
        <dbReference type="SAM" id="SignalP"/>
    </source>
</evidence>
<protein>
    <recommendedName>
        <fullName evidence="2">histidine kinase</fullName>
        <ecNumber evidence="2">2.7.13.3</ecNumber>
    </recommendedName>
</protein>
<dbReference type="SUPFAM" id="SSF63829">
    <property type="entry name" value="Calcium-dependent phosphotriesterase"/>
    <property type="match status" value="1"/>
</dbReference>
<dbReference type="Gene3D" id="2.60.40.10">
    <property type="entry name" value="Immunoglobulins"/>
    <property type="match status" value="1"/>
</dbReference>
<dbReference type="InterPro" id="IPR000014">
    <property type="entry name" value="PAS"/>
</dbReference>
<dbReference type="InterPro" id="IPR003661">
    <property type="entry name" value="HisK_dim/P_dom"/>
</dbReference>
<evidence type="ECO:0000313" key="9">
    <source>
        <dbReference type="Proteomes" id="UP000254808"/>
    </source>
</evidence>